<keyword evidence="1" id="KW-0472">Membrane</keyword>
<name>A0ABR1CPR3_NECAM</name>
<proteinExistence type="predicted"/>
<dbReference type="CDD" id="cd02440">
    <property type="entry name" value="AdoMet_MTases"/>
    <property type="match status" value="1"/>
</dbReference>
<dbReference type="InterPro" id="IPR001045">
    <property type="entry name" value="Spermi_synthase"/>
</dbReference>
<feature type="transmembrane region" description="Helical" evidence="1">
    <location>
        <begin position="12"/>
        <end position="32"/>
    </location>
</feature>
<keyword evidence="1" id="KW-0812">Transmembrane</keyword>
<gene>
    <name evidence="2" type="primary">Necator_chrIII.g9440</name>
    <name evidence="2" type="ORF">RB195_008675</name>
</gene>
<dbReference type="EMBL" id="JAVFWL010000003">
    <property type="protein sequence ID" value="KAK6740353.1"/>
    <property type="molecule type" value="Genomic_DNA"/>
</dbReference>
<comment type="caution">
    <text evidence="2">The sequence shown here is derived from an EMBL/GenBank/DDBJ whole genome shotgun (WGS) entry which is preliminary data.</text>
</comment>
<evidence type="ECO:0000313" key="2">
    <source>
        <dbReference type="EMBL" id="KAK6740353.1"/>
    </source>
</evidence>
<evidence type="ECO:0000313" key="3">
    <source>
        <dbReference type="Proteomes" id="UP001303046"/>
    </source>
</evidence>
<sequence>MMKRSTSWSHDLLRKFGAFVVIVISSLYLSLFTKPTITTIRKTSLSERQFASLIASKYGNERILDGPICMMDGLCLVVKDFIWEHEGRTVFTRDLGANSISMTTMNLKMPQKLDKANLDTSKWEVDQSSLDFTSYTITMIEEMFASGTVKIDFNADAQVLMIGIGGGYIDSYLHKVYPKMNVTAVDMDQKMVDVAIKWFGLKMDNRHHVVVENGVEFVENAVSRGAKFDVIHIDACTTEKNVDTNCPVNIFYTEESVRNFATLLNPRGAVIVNVVTIKGDQIGAAEKVKKAFGKAFTECTYEYAPFSPSNIIMTCTQFQRPHGLKERYQKLMNYSTPEQT</sequence>
<keyword evidence="3" id="KW-1185">Reference proteome</keyword>
<keyword evidence="1" id="KW-1133">Transmembrane helix</keyword>
<protein>
    <recommendedName>
        <fullName evidence="4">Spermine/spermidine synthase</fullName>
    </recommendedName>
</protein>
<reference evidence="2 3" key="1">
    <citation type="submission" date="2023-08" db="EMBL/GenBank/DDBJ databases">
        <title>A Necator americanus chromosomal reference genome.</title>
        <authorList>
            <person name="Ilik V."/>
            <person name="Petrzelkova K.J."/>
            <person name="Pardy F."/>
            <person name="Fuh T."/>
            <person name="Niatou-Singa F.S."/>
            <person name="Gouil Q."/>
            <person name="Baker L."/>
            <person name="Ritchie M.E."/>
            <person name="Jex A.R."/>
            <person name="Gazzola D."/>
            <person name="Li H."/>
            <person name="Toshio Fujiwara R."/>
            <person name="Zhan B."/>
            <person name="Aroian R.V."/>
            <person name="Pafco B."/>
            <person name="Schwarz E.M."/>
        </authorList>
    </citation>
    <scope>NUCLEOTIDE SEQUENCE [LARGE SCALE GENOMIC DNA]</scope>
    <source>
        <strain evidence="2 3">Aroian</strain>
        <tissue evidence="2">Whole animal</tissue>
    </source>
</reference>
<dbReference type="InterPro" id="IPR029063">
    <property type="entry name" value="SAM-dependent_MTases_sf"/>
</dbReference>
<evidence type="ECO:0008006" key="4">
    <source>
        <dbReference type="Google" id="ProtNLM"/>
    </source>
</evidence>
<evidence type="ECO:0000256" key="1">
    <source>
        <dbReference type="SAM" id="Phobius"/>
    </source>
</evidence>
<dbReference type="Proteomes" id="UP001303046">
    <property type="component" value="Unassembled WGS sequence"/>
</dbReference>
<dbReference type="Gene3D" id="3.40.50.150">
    <property type="entry name" value="Vaccinia Virus protein VP39"/>
    <property type="match status" value="1"/>
</dbReference>
<dbReference type="PANTHER" id="PTHR11558:SF11">
    <property type="entry name" value="SPERMIDINE SYNTHASE"/>
    <property type="match status" value="1"/>
</dbReference>
<dbReference type="Pfam" id="PF01564">
    <property type="entry name" value="Spermine_synth"/>
    <property type="match status" value="1"/>
</dbReference>
<organism evidence="2 3">
    <name type="scientific">Necator americanus</name>
    <name type="common">Human hookworm</name>
    <dbReference type="NCBI Taxonomy" id="51031"/>
    <lineage>
        <taxon>Eukaryota</taxon>
        <taxon>Metazoa</taxon>
        <taxon>Ecdysozoa</taxon>
        <taxon>Nematoda</taxon>
        <taxon>Chromadorea</taxon>
        <taxon>Rhabditida</taxon>
        <taxon>Rhabditina</taxon>
        <taxon>Rhabditomorpha</taxon>
        <taxon>Strongyloidea</taxon>
        <taxon>Ancylostomatidae</taxon>
        <taxon>Bunostominae</taxon>
        <taxon>Necator</taxon>
    </lineage>
</organism>
<dbReference type="SUPFAM" id="SSF53335">
    <property type="entry name" value="S-adenosyl-L-methionine-dependent methyltransferases"/>
    <property type="match status" value="1"/>
</dbReference>
<dbReference type="PANTHER" id="PTHR11558">
    <property type="entry name" value="SPERMIDINE/SPERMINE SYNTHASE"/>
    <property type="match status" value="1"/>
</dbReference>
<accession>A0ABR1CPR3</accession>